<dbReference type="Proteomes" id="UP000253951">
    <property type="component" value="Chromosome"/>
</dbReference>
<proteinExistence type="inferred from homology"/>
<evidence type="ECO:0000256" key="6">
    <source>
        <dbReference type="ARBA" id="ARBA00023136"/>
    </source>
</evidence>
<organism evidence="9 10">
    <name type="scientific">Flavobacterium arcticum</name>
    <dbReference type="NCBI Taxonomy" id="1784713"/>
    <lineage>
        <taxon>Bacteria</taxon>
        <taxon>Pseudomonadati</taxon>
        <taxon>Bacteroidota</taxon>
        <taxon>Flavobacteriia</taxon>
        <taxon>Flavobacteriales</taxon>
        <taxon>Flavobacteriaceae</taxon>
        <taxon>Flavobacterium</taxon>
    </lineage>
</organism>
<evidence type="ECO:0000256" key="4">
    <source>
        <dbReference type="ARBA" id="ARBA00022692"/>
    </source>
</evidence>
<protein>
    <submittedName>
        <fullName evidence="9">Transporter</fullName>
    </submittedName>
</protein>
<evidence type="ECO:0000256" key="5">
    <source>
        <dbReference type="ARBA" id="ARBA00022729"/>
    </source>
</evidence>
<dbReference type="AlphaFoldDB" id="A0A345H927"/>
<reference evidence="9 10" key="1">
    <citation type="submission" date="2018-07" db="EMBL/GenBank/DDBJ databases">
        <title>Complete genome sequence of Flavobacterium arcticum type strain SM1502T.</title>
        <authorList>
            <person name="Li Y."/>
            <person name="Li D.-D."/>
        </authorList>
    </citation>
    <scope>NUCLEOTIDE SEQUENCE [LARGE SCALE GENOMIC DNA]</scope>
    <source>
        <strain evidence="9 10">SM1502</strain>
    </source>
</reference>
<keyword evidence="10" id="KW-1185">Reference proteome</keyword>
<feature type="signal peptide" evidence="8">
    <location>
        <begin position="1"/>
        <end position="18"/>
    </location>
</feature>
<dbReference type="Gene3D" id="2.40.160.60">
    <property type="entry name" value="Outer membrane protein transport protein (OMPP1/FadL/TodX)"/>
    <property type="match status" value="1"/>
</dbReference>
<dbReference type="Pfam" id="PF03349">
    <property type="entry name" value="Toluene_X"/>
    <property type="match status" value="1"/>
</dbReference>
<dbReference type="RefSeq" id="WP_114676850.1">
    <property type="nucleotide sequence ID" value="NZ_CP031188.1"/>
</dbReference>
<evidence type="ECO:0000313" key="9">
    <source>
        <dbReference type="EMBL" id="AXG73087.1"/>
    </source>
</evidence>
<dbReference type="SUPFAM" id="SSF56935">
    <property type="entry name" value="Porins"/>
    <property type="match status" value="1"/>
</dbReference>
<dbReference type="EMBL" id="CP031188">
    <property type="protein sequence ID" value="AXG73087.1"/>
    <property type="molecule type" value="Genomic_DNA"/>
</dbReference>
<keyword evidence="5 8" id="KW-0732">Signal</keyword>
<accession>A0A345H927</accession>
<gene>
    <name evidence="9" type="ORF">DVK85_02125</name>
</gene>
<comment type="subcellular location">
    <subcellularLocation>
        <location evidence="1">Cell outer membrane</location>
        <topology evidence="1">Multi-pass membrane protein</topology>
    </subcellularLocation>
</comment>
<evidence type="ECO:0000256" key="8">
    <source>
        <dbReference type="SAM" id="SignalP"/>
    </source>
</evidence>
<dbReference type="GO" id="GO:0009279">
    <property type="term" value="C:cell outer membrane"/>
    <property type="evidence" value="ECO:0007669"/>
    <property type="project" value="UniProtKB-SubCell"/>
</dbReference>
<name>A0A345H927_9FLAO</name>
<keyword evidence="4" id="KW-0812">Transmembrane</keyword>
<keyword evidence="3" id="KW-1134">Transmembrane beta strand</keyword>
<evidence type="ECO:0000256" key="1">
    <source>
        <dbReference type="ARBA" id="ARBA00004571"/>
    </source>
</evidence>
<evidence type="ECO:0000313" key="10">
    <source>
        <dbReference type="Proteomes" id="UP000253951"/>
    </source>
</evidence>
<dbReference type="OrthoDB" id="9765571at2"/>
<keyword evidence="6" id="KW-0472">Membrane</keyword>
<comment type="similarity">
    <text evidence="2">Belongs to the OmpP1/FadL family.</text>
</comment>
<evidence type="ECO:0000256" key="2">
    <source>
        <dbReference type="ARBA" id="ARBA00008163"/>
    </source>
</evidence>
<dbReference type="KEGG" id="fat:DVK85_02125"/>
<keyword evidence="7" id="KW-0998">Cell outer membrane</keyword>
<sequence length="493" mass="54099">MKNILLAAFSLAAVSSYAQRDLNSAADGVRYAMDNLTGSARFRAMGGAFGALGGDPSAIMVNPAGSAIFSYNSGTVSLSSYNTSNTSSYFGTQTKKNDNAFDLNQMGAVFVFNNTNEDAFMNKFALAFNYDNINNFDNNIYSRGTNPTNSIDRYFLNYANGTSLGTIENSYLEELNFSQQQAFLGYNAYIFDPVSQAANNTAYVSSYDTSANNFYQEDQLNTTGFHGKVALNFGAQLKKRIYVGANINIHFTDYIKTTSFYEDANTPSGLNAIRFNNERYTYGGGVSFNLGTIVKVTEQLRAGIAYESPTWLRLQDEIRQNVVSSGTGNGTVVVNPYLTFILDDYTLKTPSKWTGSLAYVFGKNGLLSADYSIKDYGNTEFVTNGYEAINTELSNTLGMAGELRVGAEYRIKNVSLRGGYRYSESPYKNGTTVGDLTGYSGGLGFAFGNSRLDLAYSWYQRKMDVQFFSTGLTDAARVKSTNNNVTLSYTLDL</sequence>
<evidence type="ECO:0000256" key="3">
    <source>
        <dbReference type="ARBA" id="ARBA00022452"/>
    </source>
</evidence>
<evidence type="ECO:0000256" key="7">
    <source>
        <dbReference type="ARBA" id="ARBA00023237"/>
    </source>
</evidence>
<dbReference type="InterPro" id="IPR005017">
    <property type="entry name" value="OMPP1/FadL/TodX"/>
</dbReference>
<feature type="chain" id="PRO_5016716469" evidence="8">
    <location>
        <begin position="19"/>
        <end position="493"/>
    </location>
</feature>